<keyword evidence="2" id="KW-0456">Lyase</keyword>
<organism evidence="4 5">
    <name type="scientific">Nicotiana attenuata</name>
    <name type="common">Coyote tobacco</name>
    <dbReference type="NCBI Taxonomy" id="49451"/>
    <lineage>
        <taxon>Eukaryota</taxon>
        <taxon>Viridiplantae</taxon>
        <taxon>Streptophyta</taxon>
        <taxon>Embryophyta</taxon>
        <taxon>Tracheophyta</taxon>
        <taxon>Spermatophyta</taxon>
        <taxon>Magnoliopsida</taxon>
        <taxon>eudicotyledons</taxon>
        <taxon>Gunneridae</taxon>
        <taxon>Pentapetalae</taxon>
        <taxon>asterids</taxon>
        <taxon>lamiids</taxon>
        <taxon>Solanales</taxon>
        <taxon>Solanaceae</taxon>
        <taxon>Nicotianoideae</taxon>
        <taxon>Nicotianeae</taxon>
        <taxon>Nicotiana</taxon>
    </lineage>
</organism>
<dbReference type="PANTHER" id="PTHR23309">
    <property type="entry name" value="3-HYDROXYACYL-COA DEHYROGENASE"/>
    <property type="match status" value="1"/>
</dbReference>
<evidence type="ECO:0000256" key="3">
    <source>
        <dbReference type="ARBA" id="ARBA00023268"/>
    </source>
</evidence>
<keyword evidence="5" id="KW-1185">Reference proteome</keyword>
<dbReference type="AlphaFoldDB" id="A0A1J6I4C3"/>
<dbReference type="GO" id="GO:0003857">
    <property type="term" value="F:(3S)-3-hydroxyacyl-CoA dehydrogenase (NAD+) activity"/>
    <property type="evidence" value="ECO:0007669"/>
    <property type="project" value="TreeGrafter"/>
</dbReference>
<evidence type="ECO:0000256" key="1">
    <source>
        <dbReference type="ARBA" id="ARBA00023235"/>
    </source>
</evidence>
<dbReference type="PANTHER" id="PTHR23309:SF31">
    <property type="entry name" value="GLYOXYSOMAL FATTY ACID BETA-OXIDATION MULTIFUNCTIONAL PROTEIN MFP-A-LIKE"/>
    <property type="match status" value="1"/>
</dbReference>
<dbReference type="InterPro" id="IPR008927">
    <property type="entry name" value="6-PGluconate_DH-like_C_sf"/>
</dbReference>
<reference evidence="4" key="1">
    <citation type="submission" date="2016-11" db="EMBL/GenBank/DDBJ databases">
        <title>The genome of Nicotiana attenuata.</title>
        <authorList>
            <person name="Xu S."/>
            <person name="Brockmoeller T."/>
            <person name="Gaquerel E."/>
            <person name="Navarro A."/>
            <person name="Kuhl H."/>
            <person name="Gase K."/>
            <person name="Ling Z."/>
            <person name="Zhou W."/>
            <person name="Kreitzer C."/>
            <person name="Stanke M."/>
            <person name="Tang H."/>
            <person name="Lyons E."/>
            <person name="Pandey P."/>
            <person name="Pandey S.P."/>
            <person name="Timmermann B."/>
            <person name="Baldwin I.T."/>
        </authorList>
    </citation>
    <scope>NUCLEOTIDE SEQUENCE [LARGE SCALE GENOMIC DNA]</scope>
    <source>
        <strain evidence="4">UT</strain>
    </source>
</reference>
<name>A0A1J6I4C3_NICAT</name>
<proteinExistence type="predicted"/>
<dbReference type="SMR" id="A0A1J6I4C3"/>
<dbReference type="GO" id="GO:0005777">
    <property type="term" value="C:peroxisome"/>
    <property type="evidence" value="ECO:0007669"/>
    <property type="project" value="TreeGrafter"/>
</dbReference>
<dbReference type="OrthoDB" id="1299662at2759"/>
<gene>
    <name evidence="4" type="primary">MFP2</name>
    <name evidence="4" type="ORF">A4A49_51585</name>
</gene>
<keyword evidence="1" id="KW-0413">Isomerase</keyword>
<dbReference type="OMA" id="FPMINEV"/>
<dbReference type="KEGG" id="nau:109231800"/>
<dbReference type="STRING" id="49451.A0A1J6I4C3"/>
<keyword evidence="3" id="KW-0511">Multifunctional enzyme</keyword>
<evidence type="ECO:0000256" key="2">
    <source>
        <dbReference type="ARBA" id="ARBA00023239"/>
    </source>
</evidence>
<protein>
    <submittedName>
        <fullName evidence="4">Peroxisomal fatty acid beta-oxidation multifunctional protein mfp2</fullName>
    </submittedName>
</protein>
<dbReference type="GeneID" id="109231800"/>
<dbReference type="SUPFAM" id="SSF48179">
    <property type="entry name" value="6-phosphogluconate dehydrogenase C-terminal domain-like"/>
    <property type="match status" value="1"/>
</dbReference>
<dbReference type="GO" id="GO:0016853">
    <property type="term" value="F:isomerase activity"/>
    <property type="evidence" value="ECO:0007669"/>
    <property type="project" value="UniProtKB-KW"/>
</dbReference>
<dbReference type="Proteomes" id="UP000187609">
    <property type="component" value="Unassembled WGS sequence"/>
</dbReference>
<sequence>MLVSSVTILRDHNPSEWKLDTLIVGETTQRGFYIYDKRRKAKPDPEINKYIDKAREISGVTIDPKLAKLSDKDIVEMILFLVVNEACRLLAEGIAVKPADLDIASVMGGFPPYRGGIIYWADTLGSKYICSRLVEWARMYGNFFKPCAYLAEKAATVVPLSTTMDPAKSRL</sequence>
<dbReference type="Gramene" id="OIS99339">
    <property type="protein sequence ID" value="OIS99339"/>
    <property type="gene ID" value="A4A49_51585"/>
</dbReference>
<evidence type="ECO:0000313" key="5">
    <source>
        <dbReference type="Proteomes" id="UP000187609"/>
    </source>
</evidence>
<dbReference type="GO" id="GO:0006635">
    <property type="term" value="P:fatty acid beta-oxidation"/>
    <property type="evidence" value="ECO:0007669"/>
    <property type="project" value="TreeGrafter"/>
</dbReference>
<dbReference type="EMBL" id="MJEQ01037190">
    <property type="protein sequence ID" value="OIS99339.1"/>
    <property type="molecule type" value="Genomic_DNA"/>
</dbReference>
<evidence type="ECO:0000313" key="4">
    <source>
        <dbReference type="EMBL" id="OIS99339.1"/>
    </source>
</evidence>
<dbReference type="Gene3D" id="1.10.1040.50">
    <property type="match status" value="1"/>
</dbReference>
<dbReference type="GO" id="GO:0016829">
    <property type="term" value="F:lyase activity"/>
    <property type="evidence" value="ECO:0007669"/>
    <property type="project" value="UniProtKB-KW"/>
</dbReference>
<comment type="caution">
    <text evidence="4">The sequence shown here is derived from an EMBL/GenBank/DDBJ whole genome shotgun (WGS) entry which is preliminary data.</text>
</comment>
<accession>A0A1J6I4C3</accession>